<sequence length="52" mass="5817">MVAYCCLEDHLTRFKNDIRPYSVLRDGYRIMGSQDPVPAADNANVTEASVRG</sequence>
<keyword evidence="2" id="KW-1185">Reference proteome</keyword>
<protein>
    <submittedName>
        <fullName evidence="1">Uncharacterized protein</fullName>
    </submittedName>
</protein>
<organism evidence="1 2">
    <name type="scientific">Prunus armeniaca</name>
    <name type="common">Apricot</name>
    <name type="synonym">Armeniaca vulgaris</name>
    <dbReference type="NCBI Taxonomy" id="36596"/>
    <lineage>
        <taxon>Eukaryota</taxon>
        <taxon>Viridiplantae</taxon>
        <taxon>Streptophyta</taxon>
        <taxon>Embryophyta</taxon>
        <taxon>Tracheophyta</taxon>
        <taxon>Spermatophyta</taxon>
        <taxon>Magnoliopsida</taxon>
        <taxon>eudicotyledons</taxon>
        <taxon>Gunneridae</taxon>
        <taxon>Pentapetalae</taxon>
        <taxon>rosids</taxon>
        <taxon>fabids</taxon>
        <taxon>Rosales</taxon>
        <taxon>Rosaceae</taxon>
        <taxon>Amygdaloideae</taxon>
        <taxon>Amygdaleae</taxon>
        <taxon>Prunus</taxon>
    </lineage>
</organism>
<evidence type="ECO:0000313" key="2">
    <source>
        <dbReference type="Proteomes" id="UP000507245"/>
    </source>
</evidence>
<accession>A0A6J5XFI5</accession>
<dbReference type="EMBL" id="CAEKKB010000005">
    <property type="protein sequence ID" value="CAB4311377.1"/>
    <property type="molecule type" value="Genomic_DNA"/>
</dbReference>
<dbReference type="AlphaFoldDB" id="A0A6J5XFI5"/>
<name>A0A6J5XFI5_PRUAR</name>
<reference evidence="2" key="1">
    <citation type="journal article" date="2020" name="Genome Biol.">
        <title>Gamete binning: chromosome-level and haplotype-resolved genome assembly enabled by high-throughput single-cell sequencing of gamete genomes.</title>
        <authorList>
            <person name="Campoy J.A."/>
            <person name="Sun H."/>
            <person name="Goel M."/>
            <person name="Jiao W.-B."/>
            <person name="Folz-Donahue K."/>
            <person name="Wang N."/>
            <person name="Rubio M."/>
            <person name="Liu C."/>
            <person name="Kukat C."/>
            <person name="Ruiz D."/>
            <person name="Huettel B."/>
            <person name="Schneeberger K."/>
        </authorList>
    </citation>
    <scope>NUCLEOTIDE SEQUENCE [LARGE SCALE GENOMIC DNA]</scope>
    <source>
        <strain evidence="2">cv. Rojo Pasion</strain>
    </source>
</reference>
<proteinExistence type="predicted"/>
<dbReference type="Proteomes" id="UP000507245">
    <property type="component" value="Unassembled WGS sequence"/>
</dbReference>
<evidence type="ECO:0000313" key="1">
    <source>
        <dbReference type="EMBL" id="CAB4311377.1"/>
    </source>
</evidence>
<gene>
    <name evidence="1" type="ORF">ORAREDHAP_LOCUS33518</name>
</gene>